<dbReference type="PROSITE" id="PS51257">
    <property type="entry name" value="PROKAR_LIPOPROTEIN"/>
    <property type="match status" value="1"/>
</dbReference>
<gene>
    <name evidence="2" type="ORF">ACFFMS_11690</name>
</gene>
<keyword evidence="1" id="KW-0812">Transmembrane</keyword>
<accession>A0ABV5WG57</accession>
<evidence type="ECO:0000313" key="3">
    <source>
        <dbReference type="Proteomes" id="UP001589609"/>
    </source>
</evidence>
<keyword evidence="1" id="KW-1133">Transmembrane helix</keyword>
<protein>
    <recommendedName>
        <fullName evidence="4">Integral membrane protein</fullName>
    </recommendedName>
</protein>
<keyword evidence="1" id="KW-0472">Membrane</keyword>
<feature type="transmembrane region" description="Helical" evidence="1">
    <location>
        <begin position="7"/>
        <end position="27"/>
    </location>
</feature>
<evidence type="ECO:0008006" key="4">
    <source>
        <dbReference type="Google" id="ProtNLM"/>
    </source>
</evidence>
<dbReference type="EMBL" id="JBHMAF010000059">
    <property type="protein sequence ID" value="MFB9759111.1"/>
    <property type="molecule type" value="Genomic_DNA"/>
</dbReference>
<reference evidence="2 3" key="1">
    <citation type="submission" date="2024-09" db="EMBL/GenBank/DDBJ databases">
        <authorList>
            <person name="Sun Q."/>
            <person name="Mori K."/>
        </authorList>
    </citation>
    <scope>NUCLEOTIDE SEQUENCE [LARGE SCALE GENOMIC DNA]</scope>
    <source>
        <strain evidence="2 3">JCM 11201</strain>
    </source>
</reference>
<keyword evidence="3" id="KW-1185">Reference proteome</keyword>
<dbReference type="RefSeq" id="WP_342047849.1">
    <property type="nucleotide sequence ID" value="NZ_JBHMAF010000059.1"/>
</dbReference>
<evidence type="ECO:0000256" key="1">
    <source>
        <dbReference type="SAM" id="Phobius"/>
    </source>
</evidence>
<organism evidence="2 3">
    <name type="scientific">Ectobacillus funiculus</name>
    <dbReference type="NCBI Taxonomy" id="137993"/>
    <lineage>
        <taxon>Bacteria</taxon>
        <taxon>Bacillati</taxon>
        <taxon>Bacillota</taxon>
        <taxon>Bacilli</taxon>
        <taxon>Bacillales</taxon>
        <taxon>Bacillaceae</taxon>
        <taxon>Ectobacillus</taxon>
    </lineage>
</organism>
<feature type="transmembrane region" description="Helical" evidence="1">
    <location>
        <begin position="33"/>
        <end position="52"/>
    </location>
</feature>
<proteinExistence type="predicted"/>
<name>A0ABV5WG57_9BACI</name>
<comment type="caution">
    <text evidence="2">The sequence shown here is derived from an EMBL/GenBank/DDBJ whole genome shotgun (WGS) entry which is preliminary data.</text>
</comment>
<sequence length="53" mass="5433">MGQRKWGIGGVVFVGCMFIGGGVGSLLGHPQQGWLIGMGIGFLGMGVTRLIGK</sequence>
<dbReference type="Proteomes" id="UP001589609">
    <property type="component" value="Unassembled WGS sequence"/>
</dbReference>
<evidence type="ECO:0000313" key="2">
    <source>
        <dbReference type="EMBL" id="MFB9759111.1"/>
    </source>
</evidence>